<reference evidence="3" key="1">
    <citation type="submission" date="2021-01" db="EMBL/GenBank/DDBJ databases">
        <title>Fulvivirga kasyanovii gen. nov., sp nov., a novel member of the phylum Bacteroidetes isolated from seawater in a mussel farm.</title>
        <authorList>
            <person name="Zhao L.-H."/>
            <person name="Wang Z.-J."/>
        </authorList>
    </citation>
    <scope>NUCLEOTIDE SEQUENCE</scope>
    <source>
        <strain evidence="3">2943</strain>
    </source>
</reference>
<dbReference type="SUPFAM" id="SSF52540">
    <property type="entry name" value="P-loop containing nucleoside triphosphate hydrolases"/>
    <property type="match status" value="1"/>
</dbReference>
<name>A0A937K0C1_9BACT</name>
<protein>
    <submittedName>
        <fullName evidence="3">DNA repair ATPase</fullName>
    </submittedName>
</protein>
<dbReference type="InterPro" id="IPR003959">
    <property type="entry name" value="ATPase_AAA_core"/>
</dbReference>
<feature type="coiled-coil region" evidence="1">
    <location>
        <begin position="595"/>
        <end position="638"/>
    </location>
</feature>
<evidence type="ECO:0000313" key="4">
    <source>
        <dbReference type="Proteomes" id="UP000659388"/>
    </source>
</evidence>
<feature type="domain" description="AAA+ ATPase" evidence="2">
    <location>
        <begin position="1270"/>
        <end position="1419"/>
    </location>
</feature>
<dbReference type="InterPro" id="IPR057224">
    <property type="entry name" value="DUF7902"/>
</dbReference>
<dbReference type="GO" id="GO:0005524">
    <property type="term" value="F:ATP binding"/>
    <property type="evidence" value="ECO:0007669"/>
    <property type="project" value="InterPro"/>
</dbReference>
<keyword evidence="1" id="KW-0175">Coiled coil</keyword>
<organism evidence="3 4">
    <name type="scientific">Fulvivirga sediminis</name>
    <dbReference type="NCBI Taxonomy" id="2803949"/>
    <lineage>
        <taxon>Bacteria</taxon>
        <taxon>Pseudomonadati</taxon>
        <taxon>Bacteroidota</taxon>
        <taxon>Cytophagia</taxon>
        <taxon>Cytophagales</taxon>
        <taxon>Fulvivirgaceae</taxon>
        <taxon>Fulvivirga</taxon>
    </lineage>
</organism>
<dbReference type="Pfam" id="PF00004">
    <property type="entry name" value="AAA"/>
    <property type="match status" value="1"/>
</dbReference>
<dbReference type="Gene3D" id="3.40.50.300">
    <property type="entry name" value="P-loop containing nucleotide triphosphate hydrolases"/>
    <property type="match status" value="1"/>
</dbReference>
<dbReference type="CDD" id="cd00009">
    <property type="entry name" value="AAA"/>
    <property type="match status" value="1"/>
</dbReference>
<evidence type="ECO:0000256" key="1">
    <source>
        <dbReference type="SAM" id="Coils"/>
    </source>
</evidence>
<proteinExistence type="predicted"/>
<dbReference type="Pfam" id="PF25472">
    <property type="entry name" value="DUF7902"/>
    <property type="match status" value="1"/>
</dbReference>
<dbReference type="Proteomes" id="UP000659388">
    <property type="component" value="Unassembled WGS sequence"/>
</dbReference>
<evidence type="ECO:0000313" key="3">
    <source>
        <dbReference type="EMBL" id="MBL3656155.1"/>
    </source>
</evidence>
<comment type="caution">
    <text evidence="3">The sequence shown here is derived from an EMBL/GenBank/DDBJ whole genome shotgun (WGS) entry which is preliminary data.</text>
</comment>
<feature type="coiled-coil region" evidence="1">
    <location>
        <begin position="21"/>
        <end position="48"/>
    </location>
</feature>
<dbReference type="InterPro" id="IPR027417">
    <property type="entry name" value="P-loop_NTPase"/>
</dbReference>
<evidence type="ECO:0000259" key="2">
    <source>
        <dbReference type="SMART" id="SM00382"/>
    </source>
</evidence>
<dbReference type="RefSeq" id="WP_202243949.1">
    <property type="nucleotide sequence ID" value="NZ_JAESIY010000004.1"/>
</dbReference>
<accession>A0A937K0C1</accession>
<dbReference type="InterPro" id="IPR003593">
    <property type="entry name" value="AAA+_ATPase"/>
</dbReference>
<dbReference type="SMART" id="SM00382">
    <property type="entry name" value="AAA"/>
    <property type="match status" value="1"/>
</dbReference>
<keyword evidence="4" id="KW-1185">Reference proteome</keyword>
<dbReference type="GO" id="GO:0016887">
    <property type="term" value="F:ATP hydrolysis activity"/>
    <property type="evidence" value="ECO:0007669"/>
    <property type="project" value="InterPro"/>
</dbReference>
<gene>
    <name evidence="3" type="ORF">JL102_08440</name>
</gene>
<sequence length="1633" mass="187666">MSQEQTENNNPSQVTLEGGTYEVLKNRLEASTKELSQVLNKLNESRKQVFGSLETKLIATERITTEHNCIPWDMVPIGNHFLFGFNVHLGLKTHVELSDVFSIHQYKDHTFPALDMSMIADEQFVVDFQKLYKYYKDTQFVKFALIGPHLYMIFRIGKSVTDIKAFKWLVEGEKLTYLDNRSEHEFAFPAQHAFQWKRTTRDYHREGKYPHISIEDKVFVETVGGDLTIKVEDNTDSGKGVYHEDVDNPDQTLDDAEIMYAILGNLILLRIKPYQEKDYRYIVFNSKLKEARNIRAIADACILLPDDQGIIFSNGYYLQSGDYKVFDNNLKDMVYEKTIASPNGEDYLYVFYNRLQGIYLLLPYNIIQQKVENPIICHGYSIFENGEMCFFNADEEPKKHHATKIWQTPFTGPDFQSVSNNDSYLFKIGNKEIVRAMAECNELITLVEKGENYANLYSDLQKQSTDIIDTYHWLDKEEAYKALEPLKAIRQTASSAIDEYEKVVSIRKNTADQVNDVLTRVDEMTKKISRETQPSLEKFVNHLNALRELRGETESLKSLRYADEQRIEKYEELLKETNLKYADSCVRFLLRDDALDDYETKVKGLEQEIEEVNKVIDIDELEKKIDQIAHDLEMLIDIVSNLKISDATQTTQIIDNISALFSILNKNRAALKKKRRELMLIEGKAEFNAQIKLLEQGVTNYLDLSDTPKKCDEYLAKLMVQLEELEGKFAEFDDFVLKISEKREDIYNAFESKKVSLVEARNKRANSLQQSAARILSAAQSRTERMTTAAEINGYFSSDMMIEKLRNIVAELKEIGDSVKADDVQSKLKALKEDAIRQLRDKNELFESGEDIIKFGKYKFSVNTQSLEVTVVPRDENLFFHLTGTSLYEEIKNERINSSRAVWNQAVISENEKLYRAEYLAYKVLKTGEKKANGEAVHKTLAELYKLTPEQLLVYVQKFMALRYNEGYMKGVHDHDAVRLLESLLMFYQSGGLLKYASETRAMAQFYWQYAVDEEYKQLLDSRIKGLGIIIDVFPNLEEFYQVIEEVKLDIESKLVDVFDLSHAAKAAEYLFFEIKDHNDFVKAGDAVTLSESFQGYLKDKKAIKKYEDSVKKLKREEDQFQMIRKWLQAYAEFNDSEDELQFISETALLLMENKAQPRVINIPLVAEIEGMQGSHAVVEEGKYHMNFNQFLLKLEAFENTTVPAYREFNALKKELVADFTEELRLGEFKPRVMSSFVRNKLINEVYLPLIGANLAKQIGEAGEGKRTDLMGMLLLISPPGYGKTTLMEYIANRLGVIFMKINGPAIGHQVTSVDPAEAPNAAAREELNKLNLAFEMGDNVMIYLDDIQHCNPEFLQKFISLCDAQRKIEGVYKGKSKTYDFRGKKVSVVMAGNPYTESGEKFRIPDMLSNRADVYNLGDIIGDSDSAFKLSYLENCITSNPVLNKLAGKSLDDVYTLVSAAEKDTLEGAEFETNHSQEEVREYMSVFQKLMKVRDVILKVNLEYIRSAGQADEYRTEPAFKLQGSYRDMNKIAEKVFSVMNDDELTTLVNGHYNNEAQTLTTGAEANLLKFKELNGYLTAESQARWLEIKEIFMKQQRTKGYGMGNQMGQMLSHIEEVTKGLDGIRDALMKK</sequence>
<feature type="coiled-coil region" evidence="1">
    <location>
        <begin position="1097"/>
        <end position="1124"/>
    </location>
</feature>
<dbReference type="InterPro" id="IPR020958">
    <property type="entry name" value="DUF3686"/>
</dbReference>
<dbReference type="Pfam" id="PF12458">
    <property type="entry name" value="DUF3686"/>
    <property type="match status" value="1"/>
</dbReference>
<dbReference type="EMBL" id="JAESIY010000004">
    <property type="protein sequence ID" value="MBL3656155.1"/>
    <property type="molecule type" value="Genomic_DNA"/>
</dbReference>